<evidence type="ECO:0000313" key="13">
    <source>
        <dbReference type="Proteomes" id="UP000027265"/>
    </source>
</evidence>
<feature type="region of interest" description="Disordered" evidence="11">
    <location>
        <begin position="84"/>
        <end position="121"/>
    </location>
</feature>
<keyword evidence="10" id="KW-0472">Membrane</keyword>
<keyword evidence="6" id="KW-0812">Transmembrane</keyword>
<evidence type="ECO:0000256" key="6">
    <source>
        <dbReference type="ARBA" id="ARBA00022692"/>
    </source>
</evidence>
<name>A0A067Q2J0_9AGAM</name>
<reference evidence="13" key="1">
    <citation type="journal article" date="2014" name="Proc. Natl. Acad. Sci. U.S.A.">
        <title>Extensive sampling of basidiomycete genomes demonstrates inadequacy of the white-rot/brown-rot paradigm for wood decay fungi.</title>
        <authorList>
            <person name="Riley R."/>
            <person name="Salamov A.A."/>
            <person name="Brown D.W."/>
            <person name="Nagy L.G."/>
            <person name="Floudas D."/>
            <person name="Held B.W."/>
            <person name="Levasseur A."/>
            <person name="Lombard V."/>
            <person name="Morin E."/>
            <person name="Otillar R."/>
            <person name="Lindquist E.A."/>
            <person name="Sun H."/>
            <person name="LaButti K.M."/>
            <person name="Schmutz J."/>
            <person name="Jabbour D."/>
            <person name="Luo H."/>
            <person name="Baker S.E."/>
            <person name="Pisabarro A.G."/>
            <person name="Walton J.D."/>
            <person name="Blanchette R.A."/>
            <person name="Henrissat B."/>
            <person name="Martin F."/>
            <person name="Cullen D."/>
            <person name="Hibbett D.S."/>
            <person name="Grigoriev I.V."/>
        </authorList>
    </citation>
    <scope>NUCLEOTIDE SEQUENCE [LARGE SCALE GENOMIC DNA]</scope>
    <source>
        <strain evidence="13">MUCL 33604</strain>
    </source>
</reference>
<dbReference type="PANTHER" id="PTHR17130:SF14">
    <property type="entry name" value="CYTOCHROME C OXIDASE ASSEMBLY PROTEIN COX16 HOMOLOG, MITOCHONDRIAL"/>
    <property type="match status" value="1"/>
</dbReference>
<comment type="subcellular location">
    <subcellularLocation>
        <location evidence="2">Mitochondrion inner membrane</location>
        <topology evidence="2">Single-pass membrane protein</topology>
    </subcellularLocation>
</comment>
<gene>
    <name evidence="12" type="ORF">JAAARDRAFT_173903</name>
</gene>
<dbReference type="STRING" id="933084.A0A067Q2J0"/>
<comment type="similarity">
    <text evidence="3">Belongs to the COX16 family.</text>
</comment>
<protein>
    <recommendedName>
        <fullName evidence="4">Cytochrome c oxidase assembly protein COX16, mitochondrial</fullName>
    </recommendedName>
    <alternativeName>
        <fullName evidence="5">Cytochrome c oxidase assembly protein cox16, mitochondrial</fullName>
    </alternativeName>
</protein>
<keyword evidence="7" id="KW-0999">Mitochondrion inner membrane</keyword>
<dbReference type="OrthoDB" id="5516033at2759"/>
<evidence type="ECO:0000256" key="8">
    <source>
        <dbReference type="ARBA" id="ARBA00022989"/>
    </source>
</evidence>
<comment type="function">
    <text evidence="1">Required for the assembly of the mitochondrial respiratory chain complex IV (CIV), also known as cytochrome c oxidase. May participate in merging the COX1 and COX2 assembly lines.</text>
</comment>
<dbReference type="GO" id="GO:0033617">
    <property type="term" value="P:mitochondrial respiratory chain complex IV assembly"/>
    <property type="evidence" value="ECO:0007669"/>
    <property type="project" value="TreeGrafter"/>
</dbReference>
<dbReference type="FunCoup" id="A0A067Q2J0">
    <property type="interactions" value="18"/>
</dbReference>
<evidence type="ECO:0000256" key="1">
    <source>
        <dbReference type="ARBA" id="ARBA00002490"/>
    </source>
</evidence>
<evidence type="ECO:0000256" key="3">
    <source>
        <dbReference type="ARBA" id="ARBA00008370"/>
    </source>
</evidence>
<evidence type="ECO:0000256" key="7">
    <source>
        <dbReference type="ARBA" id="ARBA00022792"/>
    </source>
</evidence>
<evidence type="ECO:0000256" key="5">
    <source>
        <dbReference type="ARBA" id="ARBA00019222"/>
    </source>
</evidence>
<evidence type="ECO:0000256" key="4">
    <source>
        <dbReference type="ARBA" id="ARBA00015368"/>
    </source>
</evidence>
<sequence length="121" mass="13733">MPVFPSYPLNASPLHKRLRKNPALFGVPFLLIIVGASFALEPFARVRYDLQDQKISQVSQEEALGLQKNRKKFDIREEYFKLSQESTDNWEQKRVPRPKGLPEWGVPPTEPSSAAGKPTNA</sequence>
<accession>A0A067Q2J0</accession>
<keyword evidence="13" id="KW-1185">Reference proteome</keyword>
<evidence type="ECO:0000256" key="9">
    <source>
        <dbReference type="ARBA" id="ARBA00023128"/>
    </source>
</evidence>
<dbReference type="PANTHER" id="PTHR17130">
    <property type="entry name" value="MITOCHONDRIAL OUTER MEMBRANE PROTEIN 25"/>
    <property type="match status" value="1"/>
</dbReference>
<keyword evidence="8" id="KW-1133">Transmembrane helix</keyword>
<keyword evidence="9" id="KW-0496">Mitochondrion</keyword>
<dbReference type="InterPro" id="IPR020164">
    <property type="entry name" value="Cyt_c_Oxase_assmbl_COX16"/>
</dbReference>
<evidence type="ECO:0000256" key="10">
    <source>
        <dbReference type="ARBA" id="ARBA00023136"/>
    </source>
</evidence>
<dbReference type="GO" id="GO:0005743">
    <property type="term" value="C:mitochondrial inner membrane"/>
    <property type="evidence" value="ECO:0007669"/>
    <property type="project" value="UniProtKB-SubCell"/>
</dbReference>
<dbReference type="AlphaFoldDB" id="A0A067Q2J0"/>
<dbReference type="Proteomes" id="UP000027265">
    <property type="component" value="Unassembled WGS sequence"/>
</dbReference>
<evidence type="ECO:0000256" key="11">
    <source>
        <dbReference type="SAM" id="MobiDB-lite"/>
    </source>
</evidence>
<evidence type="ECO:0000313" key="12">
    <source>
        <dbReference type="EMBL" id="KDQ61283.1"/>
    </source>
</evidence>
<proteinExistence type="inferred from homology"/>
<dbReference type="InParanoid" id="A0A067Q2J0"/>
<evidence type="ECO:0000256" key="2">
    <source>
        <dbReference type="ARBA" id="ARBA00004434"/>
    </source>
</evidence>
<dbReference type="Pfam" id="PF14138">
    <property type="entry name" value="COX16"/>
    <property type="match status" value="1"/>
</dbReference>
<organism evidence="12 13">
    <name type="scientific">Jaapia argillacea MUCL 33604</name>
    <dbReference type="NCBI Taxonomy" id="933084"/>
    <lineage>
        <taxon>Eukaryota</taxon>
        <taxon>Fungi</taxon>
        <taxon>Dikarya</taxon>
        <taxon>Basidiomycota</taxon>
        <taxon>Agaricomycotina</taxon>
        <taxon>Agaricomycetes</taxon>
        <taxon>Agaricomycetidae</taxon>
        <taxon>Jaapiales</taxon>
        <taxon>Jaapiaceae</taxon>
        <taxon>Jaapia</taxon>
    </lineage>
</organism>
<dbReference type="HOGENOM" id="CLU_131611_2_0_1"/>
<dbReference type="EMBL" id="KL197713">
    <property type="protein sequence ID" value="KDQ61283.1"/>
    <property type="molecule type" value="Genomic_DNA"/>
</dbReference>